<evidence type="ECO:0000313" key="2">
    <source>
        <dbReference type="EMBL" id="MDT3469901.1"/>
    </source>
</evidence>
<keyword evidence="1" id="KW-0732">Signal</keyword>
<name>A0AAJ2JDL0_STEMA</name>
<feature type="chain" id="PRO_5042604553" description="Secreted protein" evidence="1">
    <location>
        <begin position="25"/>
        <end position="157"/>
    </location>
</feature>
<dbReference type="EMBL" id="JAVSKO010000008">
    <property type="protein sequence ID" value="MDT3469901.1"/>
    <property type="molecule type" value="Genomic_DNA"/>
</dbReference>
<evidence type="ECO:0000256" key="1">
    <source>
        <dbReference type="SAM" id="SignalP"/>
    </source>
</evidence>
<reference evidence="2" key="1">
    <citation type="submission" date="2023-07" db="EMBL/GenBank/DDBJ databases">
        <title>Comparative genomics of clinical Stenotrophomonas maltophilia isolates reveals regions of diversity which correlate with colonization and persistence in vivo.</title>
        <authorList>
            <person name="Mcdaniel M.S."/>
            <person name="Swords W.E."/>
            <person name="Sumpter N.A."/>
            <person name="Lindgren N.R."/>
            <person name="Billiot C.E."/>
        </authorList>
    </citation>
    <scope>NUCLEOTIDE SEQUENCE</scope>
    <source>
        <strain evidence="2">Ism4</strain>
    </source>
</reference>
<feature type="signal peptide" evidence="1">
    <location>
        <begin position="1"/>
        <end position="24"/>
    </location>
</feature>
<evidence type="ECO:0008006" key="4">
    <source>
        <dbReference type="Google" id="ProtNLM"/>
    </source>
</evidence>
<gene>
    <name evidence="2" type="ORF">ROV92_18105</name>
</gene>
<sequence length="157" mass="16800">MGLKALMVSTFVVASAAFIDPAQAFDGFVNYTPEFGGRVACSDTASVACFRWDLSSAVNDDMVMTRQWMDRGEIISATVTGSPEGSSVLLLTGHGENWQAPIIYARYGAAASELDHDCAAPLTDGCAMPLIEGEQIHYSIKVRAVGAELVHFYVLGM</sequence>
<evidence type="ECO:0000313" key="3">
    <source>
        <dbReference type="Proteomes" id="UP001251948"/>
    </source>
</evidence>
<comment type="caution">
    <text evidence="2">The sequence shown here is derived from an EMBL/GenBank/DDBJ whole genome shotgun (WGS) entry which is preliminary data.</text>
</comment>
<accession>A0AAJ2JDL0</accession>
<dbReference type="RefSeq" id="WP_308309417.1">
    <property type="nucleotide sequence ID" value="NZ_JAVSKO010000008.1"/>
</dbReference>
<proteinExistence type="predicted"/>
<dbReference type="Proteomes" id="UP001251948">
    <property type="component" value="Unassembled WGS sequence"/>
</dbReference>
<protein>
    <recommendedName>
        <fullName evidence="4">Secreted protein</fullName>
    </recommendedName>
</protein>
<organism evidence="2 3">
    <name type="scientific">Stenotrophomonas maltophilia</name>
    <name type="common">Pseudomonas maltophilia</name>
    <name type="synonym">Xanthomonas maltophilia</name>
    <dbReference type="NCBI Taxonomy" id="40324"/>
    <lineage>
        <taxon>Bacteria</taxon>
        <taxon>Pseudomonadati</taxon>
        <taxon>Pseudomonadota</taxon>
        <taxon>Gammaproteobacteria</taxon>
        <taxon>Lysobacterales</taxon>
        <taxon>Lysobacteraceae</taxon>
        <taxon>Stenotrophomonas</taxon>
        <taxon>Stenotrophomonas maltophilia group</taxon>
    </lineage>
</organism>
<dbReference type="AlphaFoldDB" id="A0AAJ2JDL0"/>